<proteinExistence type="predicted"/>
<name>A0ACA9RBD3_9GLOM</name>
<keyword evidence="2" id="KW-1185">Reference proteome</keyword>
<accession>A0ACA9RBD3</accession>
<organism evidence="1 2">
    <name type="scientific">Racocetra persica</name>
    <dbReference type="NCBI Taxonomy" id="160502"/>
    <lineage>
        <taxon>Eukaryota</taxon>
        <taxon>Fungi</taxon>
        <taxon>Fungi incertae sedis</taxon>
        <taxon>Mucoromycota</taxon>
        <taxon>Glomeromycotina</taxon>
        <taxon>Glomeromycetes</taxon>
        <taxon>Diversisporales</taxon>
        <taxon>Gigasporaceae</taxon>
        <taxon>Racocetra</taxon>
    </lineage>
</organism>
<reference evidence="1" key="1">
    <citation type="submission" date="2021-06" db="EMBL/GenBank/DDBJ databases">
        <authorList>
            <person name="Kallberg Y."/>
            <person name="Tangrot J."/>
            <person name="Rosling A."/>
        </authorList>
    </citation>
    <scope>NUCLEOTIDE SEQUENCE</scope>
    <source>
        <strain evidence="1">MA461A</strain>
    </source>
</reference>
<protein>
    <submittedName>
        <fullName evidence="1">14583_t:CDS:1</fullName>
    </submittedName>
</protein>
<evidence type="ECO:0000313" key="1">
    <source>
        <dbReference type="EMBL" id="CAG8784608.1"/>
    </source>
</evidence>
<comment type="caution">
    <text evidence="1">The sequence shown here is derived from an EMBL/GenBank/DDBJ whole genome shotgun (WGS) entry which is preliminary data.</text>
</comment>
<gene>
    <name evidence="1" type="ORF">RPERSI_LOCUS18095</name>
</gene>
<feature type="non-terminal residue" evidence="1">
    <location>
        <position position="158"/>
    </location>
</feature>
<dbReference type="Proteomes" id="UP000789920">
    <property type="component" value="Unassembled WGS sequence"/>
</dbReference>
<evidence type="ECO:0000313" key="2">
    <source>
        <dbReference type="Proteomes" id="UP000789920"/>
    </source>
</evidence>
<dbReference type="EMBL" id="CAJVQC010047346">
    <property type="protein sequence ID" value="CAG8784608.1"/>
    <property type="molecule type" value="Genomic_DNA"/>
</dbReference>
<sequence length="158" mass="17117">MSSSGSSGKESTNPINIPENTTRRRRGSGNITSLGHSLAETWQSWTGNYSLTASTYMSCNMVVPTSFVGENPEQGATGSQYSSILSNQYYSPQPYQSGSHLPGSQYESNLMSISESLHEQGDLLGSSYASNILRQSAVDSSRKRPIIIADAERTPLVR</sequence>